<dbReference type="Pfam" id="PF00176">
    <property type="entry name" value="SNF2-rel_dom"/>
    <property type="match status" value="1"/>
</dbReference>
<proteinExistence type="predicted"/>
<dbReference type="GO" id="GO:0005634">
    <property type="term" value="C:nucleus"/>
    <property type="evidence" value="ECO:0007669"/>
    <property type="project" value="TreeGrafter"/>
</dbReference>
<evidence type="ECO:0000256" key="1">
    <source>
        <dbReference type="ARBA" id="ARBA00022741"/>
    </source>
</evidence>
<dbReference type="PANTHER" id="PTHR45626:SF52">
    <property type="entry name" value="SINGLE-STRANDED DNA-DEPENDENT ATPASE (EUROFUNG)"/>
    <property type="match status" value="1"/>
</dbReference>
<name>A0A559L1T3_FUSOC</name>
<evidence type="ECO:0000259" key="5">
    <source>
        <dbReference type="PROSITE" id="PS51192"/>
    </source>
</evidence>
<dbReference type="Pfam" id="PF00271">
    <property type="entry name" value="Helicase_C"/>
    <property type="match status" value="1"/>
</dbReference>
<accession>A0A559L1T3</accession>
<keyword evidence="1" id="KW-0547">Nucleotide-binding</keyword>
<dbReference type="AlphaFoldDB" id="A0A559L1T3"/>
<dbReference type="SMART" id="SM00487">
    <property type="entry name" value="DEXDc"/>
    <property type="match status" value="1"/>
</dbReference>
<feature type="signal peptide" evidence="4">
    <location>
        <begin position="1"/>
        <end position="25"/>
    </location>
</feature>
<protein>
    <submittedName>
        <fullName evidence="7">Putative ATP-dependent helicase</fullName>
    </submittedName>
</protein>
<feature type="domain" description="Helicase C-terminal" evidence="6">
    <location>
        <begin position="323"/>
        <end position="486"/>
    </location>
</feature>
<evidence type="ECO:0000256" key="3">
    <source>
        <dbReference type="ARBA" id="ARBA00022840"/>
    </source>
</evidence>
<dbReference type="InterPro" id="IPR050628">
    <property type="entry name" value="SNF2_RAD54_helicase_TF"/>
</dbReference>
<feature type="chain" id="PRO_5021817048" evidence="4">
    <location>
        <begin position="26"/>
        <end position="507"/>
    </location>
</feature>
<feature type="domain" description="Helicase ATP-binding" evidence="5">
    <location>
        <begin position="1"/>
        <end position="160"/>
    </location>
</feature>
<evidence type="ECO:0000313" key="7">
    <source>
        <dbReference type="EMBL" id="TVY66693.1"/>
    </source>
</evidence>
<organism evidence="7 8">
    <name type="scientific">Fusarium oxysporum f. sp. cubense</name>
    <dbReference type="NCBI Taxonomy" id="61366"/>
    <lineage>
        <taxon>Eukaryota</taxon>
        <taxon>Fungi</taxon>
        <taxon>Dikarya</taxon>
        <taxon>Ascomycota</taxon>
        <taxon>Pezizomycotina</taxon>
        <taxon>Sordariomycetes</taxon>
        <taxon>Hypocreomycetidae</taxon>
        <taxon>Hypocreales</taxon>
        <taxon>Nectriaceae</taxon>
        <taxon>Fusarium</taxon>
        <taxon>Fusarium oxysporum species complex</taxon>
    </lineage>
</organism>
<dbReference type="Gene3D" id="3.40.50.300">
    <property type="entry name" value="P-loop containing nucleotide triphosphate hydrolases"/>
    <property type="match status" value="1"/>
</dbReference>
<dbReference type="Proteomes" id="UP000320707">
    <property type="component" value="Unassembled WGS sequence"/>
</dbReference>
<evidence type="ECO:0000256" key="4">
    <source>
        <dbReference type="SAM" id="SignalP"/>
    </source>
</evidence>
<dbReference type="SUPFAM" id="SSF52540">
    <property type="entry name" value="P-loop containing nucleoside triphosphate hydrolases"/>
    <property type="match status" value="2"/>
</dbReference>
<dbReference type="InterPro" id="IPR038718">
    <property type="entry name" value="SNF2-like_sf"/>
</dbReference>
<dbReference type="Gene3D" id="3.40.50.10810">
    <property type="entry name" value="Tandem AAA-ATPase domain"/>
    <property type="match status" value="1"/>
</dbReference>
<dbReference type="InterPro" id="IPR049730">
    <property type="entry name" value="SNF2/RAD54-like_C"/>
</dbReference>
<keyword evidence="3" id="KW-0067">ATP-binding</keyword>
<dbReference type="GO" id="GO:0016787">
    <property type="term" value="F:hydrolase activity"/>
    <property type="evidence" value="ECO:0007669"/>
    <property type="project" value="UniProtKB-KW"/>
</dbReference>
<dbReference type="CDD" id="cd18008">
    <property type="entry name" value="DEXDc_SHPRH-like"/>
    <property type="match status" value="1"/>
</dbReference>
<sequence>MGLGKTLCVLSLICWSLDLLRDTEAQGSGSEPSTTLVVIPKSMIPGWQVQIKNHIVPGQIRVALYHGTGRQSLAKHFRNNDIVLTTYQTLRSEWTSKGPLFTEQWFRVVLDEAHRIGNRSTQVFQAACELQSSRRWCLTGTPIVNSIDNYGALIAFVQMEPLVAKARFDRWIANPIQDNVQEGLRQLRILVGATCLRRTKSSISQALPPPTIREEKVCLHLYDRALYDFFESEAVKNAADSSNNYRANTSETGREKKNVLSLIHNLRRICDHGEDLLSASDTEAWRMQRGQGPDLQTMHYSGIQQLGTNYSADSYCKTSPSAKVQRLIHKIRLEQTNNLAGSATPPVKSVVFSYWTKMLDLVQRALLQANLLFERIDGQYSIKQREKALSRFANDPCCTVMLATIGSGGEGIDLTSANNVHLLEPHWNPMAEEQAIARVHRIGQQRHVTATKYITPDSIEEYVQSIQVKKTQLIQDTWSVNDDSTGNGMDNETSSKLEQWLAQRSEM</sequence>
<dbReference type="GO" id="GO:0004386">
    <property type="term" value="F:helicase activity"/>
    <property type="evidence" value="ECO:0007669"/>
    <property type="project" value="UniProtKB-KW"/>
</dbReference>
<dbReference type="SMART" id="SM00490">
    <property type="entry name" value="HELICc"/>
    <property type="match status" value="1"/>
</dbReference>
<evidence type="ECO:0000256" key="2">
    <source>
        <dbReference type="ARBA" id="ARBA00022801"/>
    </source>
</evidence>
<evidence type="ECO:0000313" key="8">
    <source>
        <dbReference type="Proteomes" id="UP000320707"/>
    </source>
</evidence>
<dbReference type="CDD" id="cd18793">
    <property type="entry name" value="SF2_C_SNF"/>
    <property type="match status" value="1"/>
</dbReference>
<keyword evidence="4" id="KW-0732">Signal</keyword>
<dbReference type="PANTHER" id="PTHR45626">
    <property type="entry name" value="TRANSCRIPTION TERMINATION FACTOR 2-RELATED"/>
    <property type="match status" value="1"/>
</dbReference>
<dbReference type="GO" id="GO:0006281">
    <property type="term" value="P:DNA repair"/>
    <property type="evidence" value="ECO:0007669"/>
    <property type="project" value="TreeGrafter"/>
</dbReference>
<dbReference type="GO" id="GO:0005524">
    <property type="term" value="F:ATP binding"/>
    <property type="evidence" value="ECO:0007669"/>
    <property type="project" value="UniProtKB-KW"/>
</dbReference>
<keyword evidence="2" id="KW-0378">Hydrolase</keyword>
<reference evidence="7 8" key="1">
    <citation type="journal article" date="2019" name="Microbiol. Resour. Announc.">
        <title>High-quality draft genome sequence of Fusarium oxysporum f. sp. cubense strain 160527, a causal agent of Panama disease.</title>
        <authorList>
            <person name="Asai S."/>
            <person name="Ayukawa Y."/>
            <person name="Gan P."/>
            <person name="Masuda S."/>
            <person name="Komatsu K."/>
            <person name="Shirasu K."/>
            <person name="Arie T."/>
        </authorList>
    </citation>
    <scope>NUCLEOTIDE SEQUENCE [LARGE SCALE GENOMIC DNA]</scope>
    <source>
        <strain evidence="7 8">160527</strain>
    </source>
</reference>
<dbReference type="InterPro" id="IPR001650">
    <property type="entry name" value="Helicase_C-like"/>
</dbReference>
<gene>
    <name evidence="7" type="ORF">Focb16_v011243</name>
</gene>
<keyword evidence="7" id="KW-0347">Helicase</keyword>
<comment type="caution">
    <text evidence="7">The sequence shown here is derived from an EMBL/GenBank/DDBJ whole genome shotgun (WGS) entry which is preliminary data.</text>
</comment>
<dbReference type="InterPro" id="IPR027417">
    <property type="entry name" value="P-loop_NTPase"/>
</dbReference>
<dbReference type="InterPro" id="IPR000330">
    <property type="entry name" value="SNF2_N"/>
</dbReference>
<dbReference type="PROSITE" id="PS51194">
    <property type="entry name" value="HELICASE_CTER"/>
    <property type="match status" value="1"/>
</dbReference>
<evidence type="ECO:0000259" key="6">
    <source>
        <dbReference type="PROSITE" id="PS51194"/>
    </source>
</evidence>
<dbReference type="GO" id="GO:0008094">
    <property type="term" value="F:ATP-dependent activity, acting on DNA"/>
    <property type="evidence" value="ECO:0007669"/>
    <property type="project" value="TreeGrafter"/>
</dbReference>
<dbReference type="PROSITE" id="PS51192">
    <property type="entry name" value="HELICASE_ATP_BIND_1"/>
    <property type="match status" value="1"/>
</dbReference>
<dbReference type="EMBL" id="SRMI01000007">
    <property type="protein sequence ID" value="TVY66693.1"/>
    <property type="molecule type" value="Genomic_DNA"/>
</dbReference>
<dbReference type="InterPro" id="IPR014001">
    <property type="entry name" value="Helicase_ATP-bd"/>
</dbReference>